<protein>
    <submittedName>
        <fullName evidence="2">Procollagen-lysine,2-oxoglutarate 5-dioxygenase 2</fullName>
    </submittedName>
</protein>
<dbReference type="InterPro" id="IPR057589">
    <property type="entry name" value="GT_PLOD"/>
</dbReference>
<proteinExistence type="predicted"/>
<name>A0ABV0WRV9_9TELE</name>
<dbReference type="PANTHER" id="PTHR10730:SF6">
    <property type="entry name" value="PROCOLLAGEN-LYSINE,2-OXOGLUTARATE 5-DIOXYGENASE 2"/>
    <property type="match status" value="1"/>
</dbReference>
<sequence>IIGYAPYVNNIVSQWNLHDNDDDQLFYTKIYLDPLKRKSLNMTLDHKCQIFQNLNGAV</sequence>
<evidence type="ECO:0000313" key="2">
    <source>
        <dbReference type="EMBL" id="MEQ2272131.1"/>
    </source>
</evidence>
<dbReference type="EMBL" id="JAHRIM010064913">
    <property type="protein sequence ID" value="MEQ2272131.1"/>
    <property type="molecule type" value="Genomic_DNA"/>
</dbReference>
<feature type="non-terminal residue" evidence="2">
    <location>
        <position position="1"/>
    </location>
</feature>
<feature type="domain" description="PLOD1-3-like GT" evidence="1">
    <location>
        <begin position="2"/>
        <end position="58"/>
    </location>
</feature>
<gene>
    <name evidence="2" type="primary">PLOD2_2</name>
    <name evidence="2" type="ORF">XENORESO_015174</name>
</gene>
<organism evidence="2 3">
    <name type="scientific">Xenotaenia resolanae</name>
    <dbReference type="NCBI Taxonomy" id="208358"/>
    <lineage>
        <taxon>Eukaryota</taxon>
        <taxon>Metazoa</taxon>
        <taxon>Chordata</taxon>
        <taxon>Craniata</taxon>
        <taxon>Vertebrata</taxon>
        <taxon>Euteleostomi</taxon>
        <taxon>Actinopterygii</taxon>
        <taxon>Neopterygii</taxon>
        <taxon>Teleostei</taxon>
        <taxon>Neoteleostei</taxon>
        <taxon>Acanthomorphata</taxon>
        <taxon>Ovalentaria</taxon>
        <taxon>Atherinomorphae</taxon>
        <taxon>Cyprinodontiformes</taxon>
        <taxon>Goodeidae</taxon>
        <taxon>Xenotaenia</taxon>
    </lineage>
</organism>
<comment type="caution">
    <text evidence="2">The sequence shown here is derived from an EMBL/GenBank/DDBJ whole genome shotgun (WGS) entry which is preliminary data.</text>
</comment>
<dbReference type="PANTHER" id="PTHR10730">
    <property type="entry name" value="PROCOLLAGEN-LYSINE,2-OXOGLUTARATE 5-DIOXYGENASE/GLYCOSYLTRANSFERASE 25 FAMILY MEMBER"/>
    <property type="match status" value="1"/>
</dbReference>
<accession>A0ABV0WRV9</accession>
<feature type="non-terminal residue" evidence="2">
    <location>
        <position position="58"/>
    </location>
</feature>
<dbReference type="InterPro" id="IPR050757">
    <property type="entry name" value="Collagen_mod_GT25"/>
</dbReference>
<evidence type="ECO:0000259" key="1">
    <source>
        <dbReference type="Pfam" id="PF25342"/>
    </source>
</evidence>
<keyword evidence="3" id="KW-1185">Reference proteome</keyword>
<evidence type="ECO:0000313" key="3">
    <source>
        <dbReference type="Proteomes" id="UP001444071"/>
    </source>
</evidence>
<dbReference type="Proteomes" id="UP001444071">
    <property type="component" value="Unassembled WGS sequence"/>
</dbReference>
<reference evidence="2 3" key="1">
    <citation type="submission" date="2021-06" db="EMBL/GenBank/DDBJ databases">
        <authorList>
            <person name="Palmer J.M."/>
        </authorList>
    </citation>
    <scope>NUCLEOTIDE SEQUENCE [LARGE SCALE GENOMIC DNA]</scope>
    <source>
        <strain evidence="2 3">XR_2019</strain>
        <tissue evidence="2">Muscle</tissue>
    </source>
</reference>
<dbReference type="Pfam" id="PF25342">
    <property type="entry name" value="GT_PLOD"/>
    <property type="match status" value="1"/>
</dbReference>